<evidence type="ECO:0000313" key="19">
    <source>
        <dbReference type="Proteomes" id="UP000052257"/>
    </source>
</evidence>
<keyword evidence="11 16" id="KW-0472">Membrane</keyword>
<evidence type="ECO:0000256" key="3">
    <source>
        <dbReference type="ARBA" id="ARBA00022475"/>
    </source>
</evidence>
<dbReference type="PRINTS" id="PR00326">
    <property type="entry name" value="GTP1OBG"/>
</dbReference>
<feature type="binding site" evidence="15">
    <location>
        <position position="26"/>
    </location>
    <ligand>
        <name>Mg(2+)</name>
        <dbReference type="ChEBI" id="CHEBI:18420"/>
        <label>2</label>
    </ligand>
</feature>
<dbReference type="Pfam" id="PF07664">
    <property type="entry name" value="FeoB_C"/>
    <property type="match status" value="1"/>
</dbReference>
<dbReference type="EMBL" id="FAUW01000005">
    <property type="protein sequence ID" value="CUU88437.1"/>
    <property type="molecule type" value="Genomic_DNA"/>
</dbReference>
<feature type="transmembrane region" description="Helical" evidence="16">
    <location>
        <begin position="520"/>
        <end position="537"/>
    </location>
</feature>
<feature type="transmembrane region" description="Helical" evidence="16">
    <location>
        <begin position="391"/>
        <end position="413"/>
    </location>
</feature>
<keyword evidence="4 16" id="KW-0410">Iron transport</keyword>
<keyword evidence="3" id="KW-1003">Cell membrane</keyword>
<keyword evidence="6 14" id="KW-0547">Nucleotide-binding</keyword>
<evidence type="ECO:0000256" key="16">
    <source>
        <dbReference type="RuleBase" id="RU362098"/>
    </source>
</evidence>
<evidence type="ECO:0000256" key="14">
    <source>
        <dbReference type="PIRSR" id="PIRSR603373-1"/>
    </source>
</evidence>
<dbReference type="InterPro" id="IPR006073">
    <property type="entry name" value="GTP-bd"/>
</dbReference>
<protein>
    <recommendedName>
        <fullName evidence="12 13">Ferrous iron transport protein B</fullName>
    </recommendedName>
</protein>
<dbReference type="GO" id="GO:0005886">
    <property type="term" value="C:plasma membrane"/>
    <property type="evidence" value="ECO:0007669"/>
    <property type="project" value="UniProtKB-SubCell"/>
</dbReference>
<dbReference type="GO" id="GO:0046872">
    <property type="term" value="F:metal ion binding"/>
    <property type="evidence" value="ECO:0007669"/>
    <property type="project" value="UniProtKB-KW"/>
</dbReference>
<dbReference type="SUPFAM" id="SSF52540">
    <property type="entry name" value="P-loop containing nucleoside triphosphate hydrolases"/>
    <property type="match status" value="1"/>
</dbReference>
<dbReference type="PROSITE" id="PS51711">
    <property type="entry name" value="G_FEOB"/>
    <property type="match status" value="1"/>
</dbReference>
<dbReference type="InterPro" id="IPR030389">
    <property type="entry name" value="G_FEOB_dom"/>
</dbReference>
<evidence type="ECO:0000313" key="18">
    <source>
        <dbReference type="EMBL" id="CUU88437.1"/>
    </source>
</evidence>
<comment type="function">
    <text evidence="16">Probable transporter of a GTP-driven Fe(2+) uptake system.</text>
</comment>
<dbReference type="Pfam" id="PF02421">
    <property type="entry name" value="FeoB_N"/>
    <property type="match status" value="1"/>
</dbReference>
<dbReference type="GO" id="GO:0015093">
    <property type="term" value="F:ferrous iron transmembrane transporter activity"/>
    <property type="evidence" value="ECO:0007669"/>
    <property type="project" value="UniProtKB-UniRule"/>
</dbReference>
<dbReference type="InterPro" id="IPR003373">
    <property type="entry name" value="Fe2_transport_prot-B"/>
</dbReference>
<dbReference type="PANTHER" id="PTHR43185">
    <property type="entry name" value="FERROUS IRON TRANSPORT PROTEIN B"/>
    <property type="match status" value="1"/>
</dbReference>
<keyword evidence="5 16" id="KW-0812">Transmembrane</keyword>
<dbReference type="Pfam" id="PF17910">
    <property type="entry name" value="FeoB_Cyto"/>
    <property type="match status" value="1"/>
</dbReference>
<keyword evidence="15" id="KW-0479">Metal-binding</keyword>
<dbReference type="Gene3D" id="3.40.50.300">
    <property type="entry name" value="P-loop containing nucleotide triphosphate hydrolases"/>
    <property type="match status" value="1"/>
</dbReference>
<evidence type="ECO:0000256" key="12">
    <source>
        <dbReference type="ARBA" id="ARBA00031200"/>
    </source>
</evidence>
<evidence type="ECO:0000256" key="10">
    <source>
        <dbReference type="ARBA" id="ARBA00023134"/>
    </source>
</evidence>
<evidence type="ECO:0000256" key="4">
    <source>
        <dbReference type="ARBA" id="ARBA00022496"/>
    </source>
</evidence>
<dbReference type="InterPro" id="IPR011640">
    <property type="entry name" value="Fe2_transport_prot_B_C"/>
</dbReference>
<evidence type="ECO:0000256" key="6">
    <source>
        <dbReference type="ARBA" id="ARBA00022741"/>
    </source>
</evidence>
<feature type="binding site" evidence="14">
    <location>
        <begin position="11"/>
        <end position="18"/>
    </location>
    <ligand>
        <name>GTP</name>
        <dbReference type="ChEBI" id="CHEBI:37565"/>
        <label>1</label>
    </ligand>
</feature>
<sequence length="703" mass="78613">MKKEFIVALVGQPNVGKSQLLSSISGANPKIGNFAGVTVDKYEATLVKGDIILNFIDLPGLYSLDDFSKDESVAKDFLMKSKYDMILNVVDSTNLERNLFLTSELMALGKKMVVALNMDDEAKSEGVEIDDKHLSSILNIPAVKVSSVKKTNFSNLLDTIIDVLLKPYTPNKLKFSDQIEEELIYLAQKIDEANFKKDEICSRQAAILFLLEDKKFYTMSHEDPKMLFLIPEIKKVFDNIKQKTQNNSIEDVLIDEYHSFAKGAALETQNIKAGKSTDITKKIDSILIHRFFGLPIFLFFMWLLFQATFTLGEVPMQYIEMVFAWFGDSVAANLNDDMLKSIIVDGIIAGVGTVILFLPNIIILFLGIALLETTGYMARVAFLLDGFFHKFGLHGKSFIPLVTGFGCSIPAYMAARTLKSQKDRLLTMFIVGFMSCGARLPVYVLFAGAFFKPENAGNVLFFIYISGALLGLIAAKVLRIFVFKGNDEPFVMEMPKYRLPSVKLIWLTIYSKSMMYLKKAGTFILAASILVWFVSTFPQNPNIEEKYQQQIQAASNDELKLELTHQKDQELMENTYLGIFGKAIEPVFAPLGFNWKMSVATVSGLAAKEVIVSTLGVLYSLGGEVSENNTTLQQTLAKNIPFASAMAFIVFVMVYLPCLAATAVFSKEAESKKYTFYLITFTFCTAWVLSFATYKVIVFLNIT</sequence>
<dbReference type="CDD" id="cd01879">
    <property type="entry name" value="FeoB"/>
    <property type="match status" value="1"/>
</dbReference>
<evidence type="ECO:0000256" key="1">
    <source>
        <dbReference type="ARBA" id="ARBA00004651"/>
    </source>
</evidence>
<evidence type="ECO:0000256" key="9">
    <source>
        <dbReference type="ARBA" id="ARBA00023065"/>
    </source>
</evidence>
<reference evidence="18 19" key="1">
    <citation type="submission" date="2015-11" db="EMBL/GenBank/DDBJ databases">
        <authorList>
            <consortium name="Pathogen Informatics"/>
        </authorList>
    </citation>
    <scope>NUCLEOTIDE SEQUENCE [LARGE SCALE GENOMIC DNA]</scope>
    <source>
        <strain evidence="18 19">006A-0191</strain>
    </source>
</reference>
<evidence type="ECO:0000256" key="2">
    <source>
        <dbReference type="ARBA" id="ARBA00022448"/>
    </source>
</evidence>
<keyword evidence="2 16" id="KW-0813">Transport</keyword>
<dbReference type="PANTHER" id="PTHR43185:SF1">
    <property type="entry name" value="FE(2+) TRANSPORTER FEOB"/>
    <property type="match status" value="1"/>
</dbReference>
<evidence type="ECO:0000256" key="5">
    <source>
        <dbReference type="ARBA" id="ARBA00022692"/>
    </source>
</evidence>
<dbReference type="InterPro" id="IPR050860">
    <property type="entry name" value="FeoB_GTPase"/>
</dbReference>
<feature type="binding site" evidence="14">
    <location>
        <begin position="57"/>
        <end position="60"/>
    </location>
    <ligand>
        <name>GTP</name>
        <dbReference type="ChEBI" id="CHEBI:37565"/>
        <label>1</label>
    </ligand>
</feature>
<dbReference type="InterPro" id="IPR027417">
    <property type="entry name" value="P-loop_NTPase"/>
</dbReference>
<feature type="binding site" evidence="15">
    <location>
        <position position="23"/>
    </location>
    <ligand>
        <name>Mg(2+)</name>
        <dbReference type="ChEBI" id="CHEBI:18420"/>
        <label>2</label>
    </ligand>
</feature>
<feature type="transmembrane region" description="Helical" evidence="16">
    <location>
        <begin position="642"/>
        <end position="665"/>
    </location>
</feature>
<accession>A0A9W5AV16</accession>
<feature type="transmembrane region" description="Helical" evidence="16">
    <location>
        <begin position="425"/>
        <end position="449"/>
    </location>
</feature>
<keyword evidence="8 16" id="KW-0408">Iron</keyword>
<feature type="binding site" evidence="14">
    <location>
        <begin position="117"/>
        <end position="120"/>
    </location>
    <ligand>
        <name>GTP</name>
        <dbReference type="ChEBI" id="CHEBI:37565"/>
        <label>1</label>
    </ligand>
</feature>
<dbReference type="GO" id="GO:0005525">
    <property type="term" value="F:GTP binding"/>
    <property type="evidence" value="ECO:0007669"/>
    <property type="project" value="UniProtKB-KW"/>
</dbReference>
<comment type="similarity">
    <text evidence="16">Belongs to the TRAFAC class TrmE-Era-EngA-EngB-Septin-like GTPase superfamily. FeoB GTPase (TC 9.A.8) family.</text>
</comment>
<comment type="subcellular location">
    <subcellularLocation>
        <location evidence="16">Cell inner membrane</location>
        <topology evidence="16">Multi-pass membrane protein</topology>
    </subcellularLocation>
    <subcellularLocation>
        <location evidence="1">Cell membrane</location>
        <topology evidence="1">Multi-pass membrane protein</topology>
    </subcellularLocation>
</comment>
<dbReference type="Pfam" id="PF07670">
    <property type="entry name" value="Gate"/>
    <property type="match status" value="2"/>
</dbReference>
<organism evidence="18 19">
    <name type="scientific">Campylobacter hyointestinalis subsp. hyointestinalis</name>
    <dbReference type="NCBI Taxonomy" id="91352"/>
    <lineage>
        <taxon>Bacteria</taxon>
        <taxon>Pseudomonadati</taxon>
        <taxon>Campylobacterota</taxon>
        <taxon>Epsilonproteobacteria</taxon>
        <taxon>Campylobacterales</taxon>
        <taxon>Campylobacteraceae</taxon>
        <taxon>Campylobacter</taxon>
    </lineage>
</organism>
<dbReference type="InterPro" id="IPR011642">
    <property type="entry name" value="Gate_dom"/>
</dbReference>
<dbReference type="InterPro" id="IPR041069">
    <property type="entry name" value="FeoB_Cyto"/>
</dbReference>
<dbReference type="AlphaFoldDB" id="A0A9W5AV16"/>
<evidence type="ECO:0000256" key="15">
    <source>
        <dbReference type="PIRSR" id="PIRSR603373-2"/>
    </source>
</evidence>
<evidence type="ECO:0000256" key="8">
    <source>
        <dbReference type="ARBA" id="ARBA00023004"/>
    </source>
</evidence>
<dbReference type="RefSeq" id="WP_059431334.1">
    <property type="nucleotide sequence ID" value="NZ_FAUW01000005.1"/>
</dbReference>
<name>A0A9W5AV16_CAMHY</name>
<evidence type="ECO:0000256" key="11">
    <source>
        <dbReference type="ARBA" id="ARBA00023136"/>
    </source>
</evidence>
<keyword evidence="10 14" id="KW-0342">GTP-binding</keyword>
<feature type="binding site" evidence="14">
    <location>
        <begin position="36"/>
        <end position="40"/>
    </location>
    <ligand>
        <name>GTP</name>
        <dbReference type="ChEBI" id="CHEBI:37565"/>
        <label>1</label>
    </ligand>
</feature>
<keyword evidence="15" id="KW-0460">Magnesium</keyword>
<feature type="transmembrane region" description="Helical" evidence="16">
    <location>
        <begin position="461"/>
        <end position="482"/>
    </location>
</feature>
<feature type="transmembrane region" description="Helical" evidence="16">
    <location>
        <begin position="346"/>
        <end position="371"/>
    </location>
</feature>
<dbReference type="NCBIfam" id="TIGR00437">
    <property type="entry name" value="feoB"/>
    <property type="match status" value="1"/>
</dbReference>
<feature type="domain" description="FeoB-type G" evidence="17">
    <location>
        <begin position="4"/>
        <end position="166"/>
    </location>
</feature>
<proteinExistence type="inferred from homology"/>
<keyword evidence="9" id="KW-0406">Ion transport</keyword>
<gene>
    <name evidence="18" type="primary">feoB</name>
    <name evidence="18" type="ORF">ERS739220_01884</name>
</gene>
<feature type="transmembrane region" description="Helical" evidence="16">
    <location>
        <begin position="291"/>
        <end position="309"/>
    </location>
</feature>
<evidence type="ECO:0000259" key="17">
    <source>
        <dbReference type="PROSITE" id="PS51711"/>
    </source>
</evidence>
<evidence type="ECO:0000256" key="7">
    <source>
        <dbReference type="ARBA" id="ARBA00022989"/>
    </source>
</evidence>
<evidence type="ECO:0000256" key="13">
    <source>
        <dbReference type="NCBIfam" id="TIGR00437"/>
    </source>
</evidence>
<feature type="transmembrane region" description="Helical" evidence="16">
    <location>
        <begin position="677"/>
        <end position="702"/>
    </location>
</feature>
<feature type="binding site" evidence="15">
    <location>
        <position position="25"/>
    </location>
    <ligand>
        <name>Mg(2+)</name>
        <dbReference type="ChEBI" id="CHEBI:18420"/>
        <label>2</label>
    </ligand>
</feature>
<comment type="caution">
    <text evidence="18">The sequence shown here is derived from an EMBL/GenBank/DDBJ whole genome shotgun (WGS) entry which is preliminary data.</text>
</comment>
<dbReference type="Proteomes" id="UP000052257">
    <property type="component" value="Unassembled WGS sequence"/>
</dbReference>
<keyword evidence="7 16" id="KW-1133">Transmembrane helix</keyword>